<dbReference type="EMBL" id="JACGWJ010000014">
    <property type="protein sequence ID" value="KAL0374145.1"/>
    <property type="molecule type" value="Genomic_DNA"/>
</dbReference>
<reference evidence="2" key="2">
    <citation type="journal article" date="2024" name="Plant">
        <title>Genomic evolution and insights into agronomic trait innovations of Sesamum species.</title>
        <authorList>
            <person name="Miao H."/>
            <person name="Wang L."/>
            <person name="Qu L."/>
            <person name="Liu H."/>
            <person name="Sun Y."/>
            <person name="Le M."/>
            <person name="Wang Q."/>
            <person name="Wei S."/>
            <person name="Zheng Y."/>
            <person name="Lin W."/>
            <person name="Duan Y."/>
            <person name="Cao H."/>
            <person name="Xiong S."/>
            <person name="Wang X."/>
            <person name="Wei L."/>
            <person name="Li C."/>
            <person name="Ma Q."/>
            <person name="Ju M."/>
            <person name="Zhao R."/>
            <person name="Li G."/>
            <person name="Mu C."/>
            <person name="Tian Q."/>
            <person name="Mei H."/>
            <person name="Zhang T."/>
            <person name="Gao T."/>
            <person name="Zhang H."/>
        </authorList>
    </citation>
    <scope>NUCLEOTIDE SEQUENCE</scope>
    <source>
        <strain evidence="2">G02</strain>
    </source>
</reference>
<gene>
    <name evidence="2" type="ORF">Sradi_3330200</name>
</gene>
<dbReference type="Pfam" id="PF02992">
    <property type="entry name" value="Transposase_21"/>
    <property type="match status" value="1"/>
</dbReference>
<protein>
    <submittedName>
        <fullName evidence="2">Uncharacterized protein</fullName>
    </submittedName>
</protein>
<comment type="caution">
    <text evidence="2">The sequence shown here is derived from an EMBL/GenBank/DDBJ whole genome shotgun (WGS) entry which is preliminary data.</text>
</comment>
<dbReference type="AlphaFoldDB" id="A0AAW2R1P7"/>
<dbReference type="InterPro" id="IPR004242">
    <property type="entry name" value="Transposase_21"/>
</dbReference>
<accession>A0AAW2R1P7</accession>
<evidence type="ECO:0000313" key="2">
    <source>
        <dbReference type="EMBL" id="KAL0374145.1"/>
    </source>
</evidence>
<proteinExistence type="predicted"/>
<organism evidence="2">
    <name type="scientific">Sesamum radiatum</name>
    <name type="common">Black benniseed</name>
    <dbReference type="NCBI Taxonomy" id="300843"/>
    <lineage>
        <taxon>Eukaryota</taxon>
        <taxon>Viridiplantae</taxon>
        <taxon>Streptophyta</taxon>
        <taxon>Embryophyta</taxon>
        <taxon>Tracheophyta</taxon>
        <taxon>Spermatophyta</taxon>
        <taxon>Magnoliopsida</taxon>
        <taxon>eudicotyledons</taxon>
        <taxon>Gunneridae</taxon>
        <taxon>Pentapetalae</taxon>
        <taxon>asterids</taxon>
        <taxon>lamiids</taxon>
        <taxon>Lamiales</taxon>
        <taxon>Pedaliaceae</taxon>
        <taxon>Sesamum</taxon>
    </lineage>
</organism>
<sequence>MLPTRLRRDPCATHLMQSRGGILTGHTPILQQNHVMSDSVCARMGSHRMGSTGSMYSCWPIILTPYNLPLGMCMSSEYMFMTMVIPSPSNPKHLIDIYLELLIKELQNLWHMGAQTRDGAKDETFMMRAALMWTMNHLPTYGTASGWSTVDVMGCPICMKDTRAFYLQNGRKACYFDCHKQFLPPDHPYHRNKKAFTKNRVERKVARPRLTGEQIRDWVEEFSVAVEGPLSLPDGYDYVYWYAYCTTWLGLRSTLAAFGGVAVFRPPPPAPLTPPSAAPQTRDGVGPSISASAPKYTPE</sequence>
<dbReference type="PANTHER" id="PTHR10775:SF188">
    <property type="entry name" value="TRANSPOSASE-ASSOCIATED DOMAIN-CONTAINING PROTEIN"/>
    <property type="match status" value="1"/>
</dbReference>
<evidence type="ECO:0000256" key="1">
    <source>
        <dbReference type="SAM" id="MobiDB-lite"/>
    </source>
</evidence>
<feature type="region of interest" description="Disordered" evidence="1">
    <location>
        <begin position="269"/>
        <end position="299"/>
    </location>
</feature>
<dbReference type="PANTHER" id="PTHR10775">
    <property type="entry name" value="OS08G0208400 PROTEIN"/>
    <property type="match status" value="1"/>
</dbReference>
<name>A0AAW2R1P7_SESRA</name>
<reference evidence="2" key="1">
    <citation type="submission" date="2020-06" db="EMBL/GenBank/DDBJ databases">
        <authorList>
            <person name="Li T."/>
            <person name="Hu X."/>
            <person name="Zhang T."/>
            <person name="Song X."/>
            <person name="Zhang H."/>
            <person name="Dai N."/>
            <person name="Sheng W."/>
            <person name="Hou X."/>
            <person name="Wei L."/>
        </authorList>
    </citation>
    <scope>NUCLEOTIDE SEQUENCE</scope>
    <source>
        <strain evidence="2">G02</strain>
        <tissue evidence="2">Leaf</tissue>
    </source>
</reference>